<proteinExistence type="predicted"/>
<dbReference type="InterPro" id="IPR036163">
    <property type="entry name" value="HMA_dom_sf"/>
</dbReference>
<dbReference type="InterPro" id="IPR001802">
    <property type="entry name" value="MerP/CopZ"/>
</dbReference>
<dbReference type="Pfam" id="PF00403">
    <property type="entry name" value="HMA"/>
    <property type="match status" value="1"/>
</dbReference>
<feature type="domain" description="HMA" evidence="2">
    <location>
        <begin position="56"/>
        <end position="122"/>
    </location>
</feature>
<dbReference type="InterPro" id="IPR006121">
    <property type="entry name" value="HMA_dom"/>
</dbReference>
<protein>
    <submittedName>
        <fullName evidence="3">Mercury transport periplasmic protein, putative</fullName>
    </submittedName>
</protein>
<dbReference type="HOGENOM" id="CLU_2207200_0_0_4"/>
<evidence type="ECO:0000256" key="1">
    <source>
        <dbReference type="ARBA" id="ARBA00022723"/>
    </source>
</evidence>
<name>B4RMN4_NEIG2</name>
<dbReference type="EMBL" id="CP001050">
    <property type="protein sequence ID" value="ACF30068.1"/>
    <property type="molecule type" value="Genomic_DNA"/>
</dbReference>
<dbReference type="FunFam" id="3.30.70.100:FF:000001">
    <property type="entry name" value="ATPase copper transporting beta"/>
    <property type="match status" value="1"/>
</dbReference>
<dbReference type="Proteomes" id="UP000002564">
    <property type="component" value="Chromosome"/>
</dbReference>
<gene>
    <name evidence="3" type="ordered locus">NGK_1394</name>
</gene>
<dbReference type="PROSITE" id="PS50846">
    <property type="entry name" value="HMA_2"/>
    <property type="match status" value="1"/>
</dbReference>
<dbReference type="PANTHER" id="PTHR46594:SF4">
    <property type="entry name" value="P-TYPE CATION-TRANSPORTING ATPASE"/>
    <property type="match status" value="1"/>
</dbReference>
<sequence length="124" mass="13207">MKIVPYVETLPPPDWARLPLCRKHPCRTVSAFAQVHAPTYNNARQIAVPTKGKIVETLLLDIVGMSCGGCVKSVTRILESVKGVASVEVSLENKSATVGYDPAQTAAEALIEAVEDGGYDAALK</sequence>
<evidence type="ECO:0000313" key="3">
    <source>
        <dbReference type="EMBL" id="ACF30068.1"/>
    </source>
</evidence>
<dbReference type="PROSITE" id="PS01047">
    <property type="entry name" value="HMA_1"/>
    <property type="match status" value="1"/>
</dbReference>
<dbReference type="PRINTS" id="PR00946">
    <property type="entry name" value="HGSCAVENGER"/>
</dbReference>
<dbReference type="GO" id="GO:0046872">
    <property type="term" value="F:metal ion binding"/>
    <property type="evidence" value="ECO:0007669"/>
    <property type="project" value="UniProtKB-KW"/>
</dbReference>
<dbReference type="CDD" id="cd00371">
    <property type="entry name" value="HMA"/>
    <property type="match status" value="1"/>
</dbReference>
<keyword evidence="1" id="KW-0479">Metal-binding</keyword>
<evidence type="ECO:0000259" key="2">
    <source>
        <dbReference type="PROSITE" id="PS50846"/>
    </source>
</evidence>
<organism evidence="3 4">
    <name type="scientific">Neisseria gonorrhoeae (strain NCCP11945)</name>
    <dbReference type="NCBI Taxonomy" id="521006"/>
    <lineage>
        <taxon>Bacteria</taxon>
        <taxon>Pseudomonadati</taxon>
        <taxon>Pseudomonadota</taxon>
        <taxon>Betaproteobacteria</taxon>
        <taxon>Neisseriales</taxon>
        <taxon>Neisseriaceae</taxon>
        <taxon>Neisseria</taxon>
    </lineage>
</organism>
<dbReference type="AlphaFoldDB" id="B4RMN4"/>
<dbReference type="KEGG" id="ngk:NGK_1394"/>
<evidence type="ECO:0000313" key="4">
    <source>
        <dbReference type="Proteomes" id="UP000002564"/>
    </source>
</evidence>
<dbReference type="Gene3D" id="3.30.70.100">
    <property type="match status" value="1"/>
</dbReference>
<reference evidence="3 4" key="1">
    <citation type="journal article" date="2008" name="J. Bacteriol.">
        <title>Complete genome sequence of Neisseria gonorrhoeae NCCP11945.</title>
        <authorList>
            <person name="Chung G.T."/>
            <person name="Yoo J.S."/>
            <person name="Oh H.B."/>
            <person name="Lee Y.S."/>
            <person name="Cha S.H."/>
            <person name="Kim S.J."/>
            <person name="Yoo C.K."/>
        </authorList>
    </citation>
    <scope>NUCLEOTIDE SEQUENCE [LARGE SCALE GENOMIC DNA]</scope>
    <source>
        <strain evidence="3 4">NCCP11945</strain>
    </source>
</reference>
<accession>B4RMN4</accession>
<dbReference type="SUPFAM" id="SSF55008">
    <property type="entry name" value="HMA, heavy metal-associated domain"/>
    <property type="match status" value="1"/>
</dbReference>
<dbReference type="PANTHER" id="PTHR46594">
    <property type="entry name" value="P-TYPE CATION-TRANSPORTING ATPASE"/>
    <property type="match status" value="1"/>
</dbReference>
<dbReference type="InterPro" id="IPR017969">
    <property type="entry name" value="Heavy-metal-associated_CS"/>
</dbReference>